<keyword evidence="3" id="KW-0633">Potassium transport</keyword>
<keyword evidence="5" id="KW-0520">NAD</keyword>
<dbReference type="PROSITE" id="PS51201">
    <property type="entry name" value="RCK_N"/>
    <property type="match status" value="2"/>
</dbReference>
<feature type="domain" description="RCK N-terminal" evidence="7">
    <location>
        <begin position="19"/>
        <end position="138"/>
    </location>
</feature>
<dbReference type="RefSeq" id="WP_015327185.1">
    <property type="nucleotide sequence ID" value="NC_019978.1"/>
</dbReference>
<evidence type="ECO:0000256" key="1">
    <source>
        <dbReference type="ARBA" id="ARBA00017378"/>
    </source>
</evidence>
<keyword evidence="6" id="KW-0406">Ion transport</keyword>
<evidence type="ECO:0000259" key="8">
    <source>
        <dbReference type="PROSITE" id="PS51202"/>
    </source>
</evidence>
<dbReference type="AlphaFoldDB" id="L0K861"/>
<dbReference type="HOGENOM" id="CLU_046525_0_3_9"/>
<evidence type="ECO:0000256" key="6">
    <source>
        <dbReference type="ARBA" id="ARBA00023065"/>
    </source>
</evidence>
<dbReference type="InterPro" id="IPR006036">
    <property type="entry name" value="K_uptake_TrkA"/>
</dbReference>
<keyword evidence="10" id="KW-1185">Reference proteome</keyword>
<dbReference type="SUPFAM" id="SSF116726">
    <property type="entry name" value="TrkA C-terminal domain-like"/>
    <property type="match status" value="2"/>
</dbReference>
<dbReference type="PANTHER" id="PTHR43833:SF5">
    <property type="entry name" value="TRK SYSTEM POTASSIUM UPTAKE PROTEIN TRKA"/>
    <property type="match status" value="1"/>
</dbReference>
<dbReference type="InterPro" id="IPR006037">
    <property type="entry name" value="RCK_C"/>
</dbReference>
<evidence type="ECO:0000313" key="10">
    <source>
        <dbReference type="Proteomes" id="UP000010880"/>
    </source>
</evidence>
<keyword evidence="2" id="KW-0813">Transport</keyword>
<evidence type="ECO:0000256" key="4">
    <source>
        <dbReference type="ARBA" id="ARBA00022958"/>
    </source>
</evidence>
<dbReference type="SUPFAM" id="SSF51735">
    <property type="entry name" value="NAD(P)-binding Rossmann-fold domains"/>
    <property type="match status" value="2"/>
</dbReference>
<dbReference type="STRING" id="748449.Halha_1526"/>
<dbReference type="Gene3D" id="3.40.50.720">
    <property type="entry name" value="NAD(P)-binding Rossmann-like Domain"/>
    <property type="match status" value="2"/>
</dbReference>
<protein>
    <recommendedName>
        <fullName evidence="1">Trk system potassium uptake protein TrkA</fullName>
    </recommendedName>
</protein>
<feature type="domain" description="RCK C-terminal" evidence="8">
    <location>
        <begin position="158"/>
        <end position="239"/>
    </location>
</feature>
<evidence type="ECO:0000256" key="2">
    <source>
        <dbReference type="ARBA" id="ARBA00022448"/>
    </source>
</evidence>
<evidence type="ECO:0000313" key="9">
    <source>
        <dbReference type="EMBL" id="AGB41467.1"/>
    </source>
</evidence>
<dbReference type="eggNOG" id="COG0569">
    <property type="taxonomic scope" value="Bacteria"/>
</dbReference>
<dbReference type="InterPro" id="IPR036721">
    <property type="entry name" value="RCK_C_sf"/>
</dbReference>
<dbReference type="Gene3D" id="3.30.70.1450">
    <property type="entry name" value="Regulator of K+ conductance, C-terminal domain"/>
    <property type="match status" value="2"/>
</dbReference>
<evidence type="ECO:0000259" key="7">
    <source>
        <dbReference type="PROSITE" id="PS51201"/>
    </source>
</evidence>
<dbReference type="GO" id="GO:0015079">
    <property type="term" value="F:potassium ion transmembrane transporter activity"/>
    <property type="evidence" value="ECO:0007669"/>
    <property type="project" value="InterPro"/>
</dbReference>
<organism evidence="9 10">
    <name type="scientific">Halobacteroides halobius (strain ATCC 35273 / DSM 5150 / MD-1)</name>
    <dbReference type="NCBI Taxonomy" id="748449"/>
    <lineage>
        <taxon>Bacteria</taxon>
        <taxon>Bacillati</taxon>
        <taxon>Bacillota</taxon>
        <taxon>Clostridia</taxon>
        <taxon>Halanaerobiales</taxon>
        <taxon>Halobacteroidaceae</taxon>
        <taxon>Halobacteroides</taxon>
    </lineage>
</organism>
<dbReference type="GO" id="GO:0005886">
    <property type="term" value="C:plasma membrane"/>
    <property type="evidence" value="ECO:0007669"/>
    <property type="project" value="InterPro"/>
</dbReference>
<feature type="domain" description="RCK N-terminal" evidence="7">
    <location>
        <begin position="244"/>
        <end position="360"/>
    </location>
</feature>
<evidence type="ECO:0000256" key="5">
    <source>
        <dbReference type="ARBA" id="ARBA00023027"/>
    </source>
</evidence>
<dbReference type="InterPro" id="IPR003148">
    <property type="entry name" value="RCK_N"/>
</dbReference>
<reference evidence="10" key="1">
    <citation type="submission" date="2012-02" db="EMBL/GenBank/DDBJ databases">
        <title>The complete genome of Halobacteroides halobius DSM 5150.</title>
        <authorList>
            <person name="Lucas S."/>
            <person name="Copeland A."/>
            <person name="Lapidus A."/>
            <person name="Glavina del Rio T."/>
            <person name="Dalin E."/>
            <person name="Tice H."/>
            <person name="Bruce D."/>
            <person name="Goodwin L."/>
            <person name="Pitluck S."/>
            <person name="Peters L."/>
            <person name="Mikhailova N."/>
            <person name="Gu W."/>
            <person name="Kyrpides N."/>
            <person name="Mavromatis K."/>
            <person name="Ivanova N."/>
            <person name="Brettin T."/>
            <person name="Detter J.C."/>
            <person name="Han C."/>
            <person name="Larimer F."/>
            <person name="Land M."/>
            <person name="Hauser L."/>
            <person name="Markowitz V."/>
            <person name="Cheng J.-F."/>
            <person name="Hugenholtz P."/>
            <person name="Woyke T."/>
            <person name="Wu D."/>
            <person name="Tindall B."/>
            <person name="Pomrenke H."/>
            <person name="Brambilla E."/>
            <person name="Klenk H.-P."/>
            <person name="Eisen J.A."/>
        </authorList>
    </citation>
    <scope>NUCLEOTIDE SEQUENCE [LARGE SCALE GENOMIC DNA]</scope>
    <source>
        <strain evidence="10">ATCC 35273 / DSM 5150 / MD-1</strain>
    </source>
</reference>
<dbReference type="InterPro" id="IPR036291">
    <property type="entry name" value="NAD(P)-bd_dom_sf"/>
</dbReference>
<name>L0K861_HALHC</name>
<feature type="domain" description="RCK C-terminal" evidence="8">
    <location>
        <begin position="367"/>
        <end position="453"/>
    </location>
</feature>
<dbReference type="EMBL" id="CP003359">
    <property type="protein sequence ID" value="AGB41467.1"/>
    <property type="molecule type" value="Genomic_DNA"/>
</dbReference>
<dbReference type="Pfam" id="PF02254">
    <property type="entry name" value="TrkA_N"/>
    <property type="match status" value="2"/>
</dbReference>
<gene>
    <name evidence="9" type="ordered locus">Halha_1526</name>
</gene>
<dbReference type="Pfam" id="PF02080">
    <property type="entry name" value="TrkA_C"/>
    <property type="match status" value="2"/>
</dbReference>
<evidence type="ECO:0000256" key="3">
    <source>
        <dbReference type="ARBA" id="ARBA00022538"/>
    </source>
</evidence>
<accession>L0K861</accession>
<dbReference type="OrthoDB" id="9775180at2"/>
<dbReference type="PANTHER" id="PTHR43833">
    <property type="entry name" value="POTASSIUM CHANNEL PROTEIN 2-RELATED-RELATED"/>
    <property type="match status" value="1"/>
</dbReference>
<dbReference type="KEGG" id="hhl:Halha_1526"/>
<dbReference type="PRINTS" id="PR00335">
    <property type="entry name" value="KUPTAKETRKA"/>
</dbReference>
<keyword evidence="4" id="KW-0630">Potassium</keyword>
<proteinExistence type="predicted"/>
<sequence length="453" mass="50129">MKKMINKFKKVKKGFGKSVKQTIIVGGNEVSIQLAEHLTQLGQNIVIIEQDSKRIKQIQERVDGLVLEGKGTDLSVLREAGVEDTDLLIAITTDDQYNLLAGIYGRNLGVEQVIVQIKDQRLFDSKLQIESLKLNLVLNPFTMTINRIKGLVKPGVGSQLSKLLGGKVKVSKLKISHQGDFAYQTVKELDLPEDSLLLAVLRQGRALIPHGNDKLYPGDTLFIIFKQSFKGKLGELINYSTKTKNKMVLVGGGRINYQLAKACAQDFVVTLIEESKTKCEQIVDELNDVLVLEGKGTDLRLLKEEGVANADAFIAGTNNDEANLLLANIANKLGVKYAISVVSDINYNSLSDLIAVDHIISPSLLAIDTILDYLHQGQVSENTILAGQVKFAQVKNKKRNKLAQLNLPTDLLIGLVYRNKQVIIPDGNTRLERGDELLIFSLLTKRDIKSYFN</sequence>
<dbReference type="PROSITE" id="PS51202">
    <property type="entry name" value="RCK_C"/>
    <property type="match status" value="2"/>
</dbReference>
<dbReference type="Proteomes" id="UP000010880">
    <property type="component" value="Chromosome"/>
</dbReference>
<dbReference type="NCBIfam" id="NF007039">
    <property type="entry name" value="PRK09496.3-2"/>
    <property type="match status" value="1"/>
</dbReference>
<dbReference type="InterPro" id="IPR050721">
    <property type="entry name" value="Trk_Ktr_HKT_K-transport"/>
</dbReference>